<evidence type="ECO:0000256" key="1">
    <source>
        <dbReference type="ARBA" id="ARBA00004651"/>
    </source>
</evidence>
<sequence>MSDNKNSYKKIFKTTSLFGTVHFINMVISVIRSKFLAVFIGAEGYGIYSLLNSTIELIRKAIGLNIETSGVKKIAQANTEGELQNISVQANILLWIAVITGGIGSFFAIVFSNQLSVWTFGDYGKAVAIGWIGITILIKQLTSAKTAIMQGMAKLNFLAKSSLYGNIIALLINLPLFYFFRLDAIVPAIIIASLLNYLCSLFFFRKMNIKVTLYKPKKIFTEGKEVMLFGTLLSLSAFLPVLVNYLIQVFIRYKGDLNSVGLFSVGMVVINAYVGIIFTAMSTEYYPRLASFNKDKNLESEALNQQAIVSLLIIGPVIVLFLFFKEYIIHFLFSEKFVPVLPMLKWAILAMLFKAVSWSMGYIIIARADSKVFTKTAIGYNTLHLLLCVGGYYLDGLRGLGVGFCLFYLVHLIGNYILVFFRYKIQLSVPLFKIFGITFILCSLSFLSSDIEHLVYKYLSFIVLFSLITYYSWVEINKRVDAVGFISKFTKRKGNNKND</sequence>
<feature type="transmembrane region" description="Helical" evidence="6">
    <location>
        <begin position="259"/>
        <end position="281"/>
    </location>
</feature>
<dbReference type="InterPro" id="IPR050833">
    <property type="entry name" value="Poly_Biosynth_Transport"/>
</dbReference>
<name>A0ABQ1K3X3_9FLAO</name>
<feature type="transmembrane region" description="Helical" evidence="6">
    <location>
        <begin position="431"/>
        <end position="449"/>
    </location>
</feature>
<keyword evidence="4 6" id="KW-1133">Transmembrane helix</keyword>
<reference evidence="8" key="1">
    <citation type="journal article" date="2019" name="Int. J. Syst. Evol. Microbiol.">
        <title>The Global Catalogue of Microorganisms (GCM) 10K type strain sequencing project: providing services to taxonomists for standard genome sequencing and annotation.</title>
        <authorList>
            <consortium name="The Broad Institute Genomics Platform"/>
            <consortium name="The Broad Institute Genome Sequencing Center for Infectious Disease"/>
            <person name="Wu L."/>
            <person name="Ma J."/>
        </authorList>
    </citation>
    <scope>NUCLEOTIDE SEQUENCE [LARGE SCALE GENOMIC DNA]</scope>
    <source>
        <strain evidence="8">CGMCC 1.15461</strain>
    </source>
</reference>
<evidence type="ECO:0000313" key="8">
    <source>
        <dbReference type="Proteomes" id="UP000615760"/>
    </source>
</evidence>
<dbReference type="EMBL" id="BMJE01000009">
    <property type="protein sequence ID" value="GGB86468.1"/>
    <property type="molecule type" value="Genomic_DNA"/>
</dbReference>
<evidence type="ECO:0000256" key="6">
    <source>
        <dbReference type="SAM" id="Phobius"/>
    </source>
</evidence>
<comment type="caution">
    <text evidence="7">The sequence shown here is derived from an EMBL/GenBank/DDBJ whole genome shotgun (WGS) entry which is preliminary data.</text>
</comment>
<accession>A0ABQ1K3X3</accession>
<evidence type="ECO:0000256" key="4">
    <source>
        <dbReference type="ARBA" id="ARBA00022989"/>
    </source>
</evidence>
<feature type="transmembrane region" description="Helical" evidence="6">
    <location>
        <begin position="186"/>
        <end position="205"/>
    </location>
</feature>
<keyword evidence="2" id="KW-1003">Cell membrane</keyword>
<feature type="transmembrane region" description="Helical" evidence="6">
    <location>
        <begin position="92"/>
        <end position="111"/>
    </location>
</feature>
<proteinExistence type="predicted"/>
<comment type="subcellular location">
    <subcellularLocation>
        <location evidence="1">Cell membrane</location>
        <topology evidence="1">Multi-pass membrane protein</topology>
    </subcellularLocation>
</comment>
<evidence type="ECO:0000256" key="5">
    <source>
        <dbReference type="ARBA" id="ARBA00023136"/>
    </source>
</evidence>
<feature type="transmembrane region" description="Helical" evidence="6">
    <location>
        <begin position="344"/>
        <end position="365"/>
    </location>
</feature>
<dbReference type="Pfam" id="PF13440">
    <property type="entry name" value="Polysacc_synt_3"/>
    <property type="match status" value="1"/>
</dbReference>
<evidence type="ECO:0000313" key="7">
    <source>
        <dbReference type="EMBL" id="GGB86468.1"/>
    </source>
</evidence>
<dbReference type="PANTHER" id="PTHR30250:SF11">
    <property type="entry name" value="O-ANTIGEN TRANSPORTER-RELATED"/>
    <property type="match status" value="1"/>
</dbReference>
<organism evidence="7 8">
    <name type="scientific">Flavobacterium suaedae</name>
    <dbReference type="NCBI Taxonomy" id="1767027"/>
    <lineage>
        <taxon>Bacteria</taxon>
        <taxon>Pseudomonadati</taxon>
        <taxon>Bacteroidota</taxon>
        <taxon>Flavobacteriia</taxon>
        <taxon>Flavobacteriales</taxon>
        <taxon>Flavobacteriaceae</taxon>
        <taxon>Flavobacterium</taxon>
    </lineage>
</organism>
<dbReference type="Proteomes" id="UP000615760">
    <property type="component" value="Unassembled WGS sequence"/>
</dbReference>
<evidence type="ECO:0000256" key="2">
    <source>
        <dbReference type="ARBA" id="ARBA00022475"/>
    </source>
</evidence>
<evidence type="ECO:0008006" key="9">
    <source>
        <dbReference type="Google" id="ProtNLM"/>
    </source>
</evidence>
<gene>
    <name evidence="7" type="ORF">GCM10007424_28170</name>
</gene>
<feature type="transmembrane region" description="Helical" evidence="6">
    <location>
        <begin position="455"/>
        <end position="473"/>
    </location>
</feature>
<keyword evidence="5 6" id="KW-0472">Membrane</keyword>
<evidence type="ECO:0000256" key="3">
    <source>
        <dbReference type="ARBA" id="ARBA00022692"/>
    </source>
</evidence>
<feature type="transmembrane region" description="Helical" evidence="6">
    <location>
        <begin position="163"/>
        <end position="180"/>
    </location>
</feature>
<dbReference type="PANTHER" id="PTHR30250">
    <property type="entry name" value="PST FAMILY PREDICTED COLANIC ACID TRANSPORTER"/>
    <property type="match status" value="1"/>
</dbReference>
<feature type="transmembrane region" description="Helical" evidence="6">
    <location>
        <begin position="123"/>
        <end position="142"/>
    </location>
</feature>
<feature type="transmembrane region" description="Helical" evidence="6">
    <location>
        <begin position="377"/>
        <end position="394"/>
    </location>
</feature>
<feature type="transmembrane region" description="Helical" evidence="6">
    <location>
        <begin position="226"/>
        <end position="247"/>
    </location>
</feature>
<feature type="transmembrane region" description="Helical" evidence="6">
    <location>
        <begin position="302"/>
        <end position="324"/>
    </location>
</feature>
<keyword evidence="3 6" id="KW-0812">Transmembrane</keyword>
<feature type="transmembrane region" description="Helical" evidence="6">
    <location>
        <begin position="400"/>
        <end position="419"/>
    </location>
</feature>
<protein>
    <recommendedName>
        <fullName evidence="9">O-antigen translocase</fullName>
    </recommendedName>
</protein>
<keyword evidence="8" id="KW-1185">Reference proteome</keyword>